<keyword evidence="10" id="KW-1185">Reference proteome</keyword>
<gene>
    <name evidence="9" type="ORF">SAMN04488128_106295</name>
</gene>
<evidence type="ECO:0000259" key="8">
    <source>
        <dbReference type="Pfam" id="PF14322"/>
    </source>
</evidence>
<evidence type="ECO:0000259" key="7">
    <source>
        <dbReference type="Pfam" id="PF07980"/>
    </source>
</evidence>
<dbReference type="InterPro" id="IPR012944">
    <property type="entry name" value="SusD_RagB_dom"/>
</dbReference>
<proteinExistence type="inferred from homology"/>
<organism evidence="9 10">
    <name type="scientific">Chitinophaga eiseniae</name>
    <dbReference type="NCBI Taxonomy" id="634771"/>
    <lineage>
        <taxon>Bacteria</taxon>
        <taxon>Pseudomonadati</taxon>
        <taxon>Bacteroidota</taxon>
        <taxon>Chitinophagia</taxon>
        <taxon>Chitinophagales</taxon>
        <taxon>Chitinophagaceae</taxon>
        <taxon>Chitinophaga</taxon>
    </lineage>
</organism>
<evidence type="ECO:0000256" key="5">
    <source>
        <dbReference type="ARBA" id="ARBA00023237"/>
    </source>
</evidence>
<feature type="domain" description="SusD-like N-terminal" evidence="8">
    <location>
        <begin position="38"/>
        <end position="217"/>
    </location>
</feature>
<dbReference type="Pfam" id="PF14322">
    <property type="entry name" value="SusD-like_3"/>
    <property type="match status" value="1"/>
</dbReference>
<dbReference type="InterPro" id="IPR011990">
    <property type="entry name" value="TPR-like_helical_dom_sf"/>
</dbReference>
<evidence type="ECO:0000256" key="1">
    <source>
        <dbReference type="ARBA" id="ARBA00004442"/>
    </source>
</evidence>
<dbReference type="GO" id="GO:0009279">
    <property type="term" value="C:cell outer membrane"/>
    <property type="evidence" value="ECO:0007669"/>
    <property type="project" value="UniProtKB-SubCell"/>
</dbReference>
<dbReference type="SUPFAM" id="SSF48452">
    <property type="entry name" value="TPR-like"/>
    <property type="match status" value="1"/>
</dbReference>
<keyword evidence="5" id="KW-0998">Cell outer membrane</keyword>
<dbReference type="Proteomes" id="UP000190367">
    <property type="component" value="Unassembled WGS sequence"/>
</dbReference>
<accession>A0A1T4TU07</accession>
<dbReference type="InterPro" id="IPR033985">
    <property type="entry name" value="SusD-like_N"/>
</dbReference>
<evidence type="ECO:0000256" key="3">
    <source>
        <dbReference type="ARBA" id="ARBA00022729"/>
    </source>
</evidence>
<dbReference type="Gene3D" id="1.25.40.390">
    <property type="match status" value="1"/>
</dbReference>
<protein>
    <submittedName>
        <fullName evidence="9">Starch-binding associating with outer membrane</fullName>
    </submittedName>
</protein>
<dbReference type="Pfam" id="PF07980">
    <property type="entry name" value="SusD_RagB"/>
    <property type="match status" value="1"/>
</dbReference>
<name>A0A1T4TU07_9BACT</name>
<evidence type="ECO:0000313" key="9">
    <source>
        <dbReference type="EMBL" id="SKA43965.1"/>
    </source>
</evidence>
<comment type="similarity">
    <text evidence="2">Belongs to the SusD family.</text>
</comment>
<feature type="domain" description="RagB/SusD" evidence="7">
    <location>
        <begin position="258"/>
        <end position="525"/>
    </location>
</feature>
<evidence type="ECO:0000256" key="4">
    <source>
        <dbReference type="ARBA" id="ARBA00023136"/>
    </source>
</evidence>
<sequence length="526" mass="60047">MKKYIFLLLLAAYCLTACQKDFLNKGPLDKFTDEVIWKDSNLVNLYVANIYSGIITEYDRAGDALTMSYTDEGEANRPYLNSQLVNFGQYNSATGVFSEVWTDNYTSIRKCNTLLEQLQSAPFSPSLQQRMRGEAYFLRALFYMDIYAHFGAFPIIEKALGLNDELAVPRATAKECVNFILKDLETAATLLPAKYSDPAQTGRATQGACYALKCRLLLNELDYPRAAAAAEQVMDLNQYKLFPDFKSMFQPGNDNNVEVIFDKQFGSLQSKQKHDLNDYEYPRNFTGFASGVNDPTQNIVDAFLMKDGKPWNESPYYNPEHPYDNRDPRLYSSVLYDGMLFRGEILDLQKGSAANPAERGTPTGYYLKKFLDTTYDLKNISNPNLNNAVIIRLGEIYLNYAECQLKMGNTEEARTYVNLIRVRAGMPTIAAGEMTWDKYERERTVELAFEGQRRADVRRWNKGPQIIGQPVYGMVITVVNGKRTYTRTKIEDRVFVAPKMYLFPIPIDVLNKYPAGKELKQNPEWD</sequence>
<dbReference type="OrthoDB" id="5694214at2"/>
<keyword evidence="3 6" id="KW-0732">Signal</keyword>
<feature type="signal peptide" evidence="6">
    <location>
        <begin position="1"/>
        <end position="19"/>
    </location>
</feature>
<dbReference type="STRING" id="634771.SAMN04488128_106295"/>
<dbReference type="EMBL" id="FUWZ01000006">
    <property type="protein sequence ID" value="SKA43965.1"/>
    <property type="molecule type" value="Genomic_DNA"/>
</dbReference>
<evidence type="ECO:0000313" key="10">
    <source>
        <dbReference type="Proteomes" id="UP000190367"/>
    </source>
</evidence>
<dbReference type="RefSeq" id="WP_159456224.1">
    <property type="nucleotide sequence ID" value="NZ_FUWZ01000006.1"/>
</dbReference>
<evidence type="ECO:0000256" key="6">
    <source>
        <dbReference type="SAM" id="SignalP"/>
    </source>
</evidence>
<comment type="subcellular location">
    <subcellularLocation>
        <location evidence="1">Cell outer membrane</location>
    </subcellularLocation>
</comment>
<evidence type="ECO:0000256" key="2">
    <source>
        <dbReference type="ARBA" id="ARBA00006275"/>
    </source>
</evidence>
<dbReference type="CDD" id="cd08977">
    <property type="entry name" value="SusD"/>
    <property type="match status" value="1"/>
</dbReference>
<keyword evidence="4" id="KW-0472">Membrane</keyword>
<feature type="chain" id="PRO_5013205056" evidence="6">
    <location>
        <begin position="20"/>
        <end position="526"/>
    </location>
</feature>
<reference evidence="10" key="1">
    <citation type="submission" date="2017-02" db="EMBL/GenBank/DDBJ databases">
        <authorList>
            <person name="Varghese N."/>
            <person name="Submissions S."/>
        </authorList>
    </citation>
    <scope>NUCLEOTIDE SEQUENCE [LARGE SCALE GENOMIC DNA]</scope>
    <source>
        <strain evidence="10">DSM 22224</strain>
    </source>
</reference>
<dbReference type="AlphaFoldDB" id="A0A1T4TU07"/>